<accession>A0A1Y2DB54</accession>
<sequence length="384" mass="43002">MTIRDHHAPTALVNNGREARSWKQFGFRSRHDNKYSTRNRGIIGKRCQINFPAPALGITWSDVKVEAVSADAVINENFTSQFNFLNGLRDYNKKPLPRAIFNSSHGYLKPGEMLLVLGRPGSGCTTLLSILANKRRGYQAVTDFMNTEEELFFPALAVGQTLDFGTRLKMPAHRPPAAFSWDYYQKGCETFYYARWDLYIPRIPRSEMSLCGVFPGVKGSGCLSPSAWQLAAPSFSGIKAPEAWMPAPHSTTPRLSVPYRHAGALLGRQLYLAVNSIYELFHKGLVVDAGKHIFYGPPKEARYFMEHLGLICEDGSNVADLLTGITVPTKRKVSPEHRGTTPDNADAFRAVYESSHIYQQMISEYGYPKTEVAEYQTQSFMVVA</sequence>
<proteinExistence type="predicted"/>
<dbReference type="GeneID" id="63780798"/>
<dbReference type="PANTHER" id="PTHR19241">
    <property type="entry name" value="ATP-BINDING CASSETTE TRANSPORTER"/>
    <property type="match status" value="1"/>
</dbReference>
<dbReference type="EMBL" id="MCFJ01000025">
    <property type="protein sequence ID" value="ORY55895.1"/>
    <property type="molecule type" value="Genomic_DNA"/>
</dbReference>
<keyword evidence="1" id="KW-0813">Transport</keyword>
<comment type="caution">
    <text evidence="2">The sequence shown here is derived from an EMBL/GenBank/DDBJ whole genome shotgun (WGS) entry which is preliminary data.</text>
</comment>
<dbReference type="RefSeq" id="XP_040709847.1">
    <property type="nucleotide sequence ID" value="XM_040864586.1"/>
</dbReference>
<evidence type="ECO:0000313" key="3">
    <source>
        <dbReference type="Proteomes" id="UP000193689"/>
    </source>
</evidence>
<evidence type="ECO:0000313" key="2">
    <source>
        <dbReference type="EMBL" id="ORY55895.1"/>
    </source>
</evidence>
<evidence type="ECO:0008006" key="4">
    <source>
        <dbReference type="Google" id="ProtNLM"/>
    </source>
</evidence>
<dbReference type="InterPro" id="IPR027417">
    <property type="entry name" value="P-loop_NTPase"/>
</dbReference>
<dbReference type="Gene3D" id="3.40.50.300">
    <property type="entry name" value="P-loop containing nucleotide triphosphate hydrolases"/>
    <property type="match status" value="1"/>
</dbReference>
<dbReference type="SUPFAM" id="SSF52540">
    <property type="entry name" value="P-loop containing nucleoside triphosphate hydrolases"/>
    <property type="match status" value="1"/>
</dbReference>
<reference evidence="2 3" key="1">
    <citation type="submission" date="2016-07" db="EMBL/GenBank/DDBJ databases">
        <title>Pervasive Adenine N6-methylation of Active Genes in Fungi.</title>
        <authorList>
            <consortium name="DOE Joint Genome Institute"/>
            <person name="Mondo S.J."/>
            <person name="Dannebaum R.O."/>
            <person name="Kuo R.C."/>
            <person name="Labutti K."/>
            <person name="Haridas S."/>
            <person name="Kuo A."/>
            <person name="Salamov A."/>
            <person name="Ahrendt S.R."/>
            <person name="Lipzen A."/>
            <person name="Sullivan W."/>
            <person name="Andreopoulos W.B."/>
            <person name="Clum A."/>
            <person name="Lindquist E."/>
            <person name="Daum C."/>
            <person name="Ramamoorthy G.K."/>
            <person name="Gryganskyi A."/>
            <person name="Culley D."/>
            <person name="Magnuson J.K."/>
            <person name="James T.Y."/>
            <person name="O'Malley M.A."/>
            <person name="Stajich J.E."/>
            <person name="Spatafora J.W."/>
            <person name="Visel A."/>
            <person name="Grigoriev I.V."/>
        </authorList>
    </citation>
    <scope>NUCLEOTIDE SEQUENCE [LARGE SCALE GENOMIC DNA]</scope>
    <source>
        <strain evidence="2 3">CBS 129021</strain>
    </source>
</reference>
<dbReference type="OrthoDB" id="245989at2759"/>
<dbReference type="Proteomes" id="UP000193689">
    <property type="component" value="Unassembled WGS sequence"/>
</dbReference>
<dbReference type="STRING" id="1141098.A0A1Y2DB54"/>
<keyword evidence="3" id="KW-1185">Reference proteome</keyword>
<organism evidence="2 3">
    <name type="scientific">Pseudomassariella vexata</name>
    <dbReference type="NCBI Taxonomy" id="1141098"/>
    <lineage>
        <taxon>Eukaryota</taxon>
        <taxon>Fungi</taxon>
        <taxon>Dikarya</taxon>
        <taxon>Ascomycota</taxon>
        <taxon>Pezizomycotina</taxon>
        <taxon>Sordariomycetes</taxon>
        <taxon>Xylariomycetidae</taxon>
        <taxon>Amphisphaeriales</taxon>
        <taxon>Pseudomassariaceae</taxon>
        <taxon>Pseudomassariella</taxon>
    </lineage>
</organism>
<evidence type="ECO:0000256" key="1">
    <source>
        <dbReference type="ARBA" id="ARBA00022448"/>
    </source>
</evidence>
<gene>
    <name evidence="2" type="ORF">BCR38DRAFT_490901</name>
</gene>
<dbReference type="InParanoid" id="A0A1Y2DB54"/>
<protein>
    <recommendedName>
        <fullName evidence="4">P-loop containing nucleoside triphosphate hydrolase protein</fullName>
    </recommendedName>
</protein>
<dbReference type="SUPFAM" id="SSF53795">
    <property type="entry name" value="PEP carboxykinase-like"/>
    <property type="match status" value="1"/>
</dbReference>
<dbReference type="AlphaFoldDB" id="A0A1Y2DB54"/>
<name>A0A1Y2DB54_9PEZI</name>